<dbReference type="GO" id="GO:0046872">
    <property type="term" value="F:metal ion binding"/>
    <property type="evidence" value="ECO:0007669"/>
    <property type="project" value="UniProtKB-UniRule"/>
</dbReference>
<dbReference type="EMBL" id="HE978322">
    <property type="protein sequence ID" value="CCK71842.1"/>
    <property type="molecule type" value="Genomic_DNA"/>
</dbReference>
<protein>
    <recommendedName>
        <fullName evidence="15">DNA polymerase</fullName>
        <ecNumber evidence="15">2.7.7.7</ecNumber>
    </recommendedName>
</protein>
<dbReference type="RefSeq" id="XP_022466087.1">
    <property type="nucleotide sequence ID" value="XM_022609720.1"/>
</dbReference>
<evidence type="ECO:0000256" key="8">
    <source>
        <dbReference type="ARBA" id="ARBA00022842"/>
    </source>
</evidence>
<keyword evidence="5 15" id="KW-0548">Nucleotidyltransferase</keyword>
<dbReference type="SMART" id="SM00483">
    <property type="entry name" value="POLXc"/>
    <property type="match status" value="1"/>
</dbReference>
<evidence type="ECO:0000256" key="3">
    <source>
        <dbReference type="ARBA" id="ARBA00022490"/>
    </source>
</evidence>
<dbReference type="KEGG" id="kng:KNAG_0I00510"/>
<evidence type="ECO:0000259" key="17">
    <source>
        <dbReference type="SMART" id="SM00483"/>
    </source>
</evidence>
<dbReference type="STRING" id="1071383.J7S252"/>
<dbReference type="OrthoDB" id="205514at2759"/>
<dbReference type="InterPro" id="IPR010996">
    <property type="entry name" value="HHH_MUS81"/>
</dbReference>
<dbReference type="GO" id="GO:0006303">
    <property type="term" value="P:double-strand break repair via nonhomologous end joining"/>
    <property type="evidence" value="ECO:0007669"/>
    <property type="project" value="EnsemblFungi"/>
</dbReference>
<evidence type="ECO:0000256" key="11">
    <source>
        <dbReference type="ARBA" id="ARBA00023204"/>
    </source>
</evidence>
<dbReference type="InterPro" id="IPR027421">
    <property type="entry name" value="DNA_pol_lamdba_lyase_dom_sf"/>
</dbReference>
<evidence type="ECO:0000256" key="5">
    <source>
        <dbReference type="ARBA" id="ARBA00022695"/>
    </source>
</evidence>
<evidence type="ECO:0000256" key="7">
    <source>
        <dbReference type="ARBA" id="ARBA00022763"/>
    </source>
</evidence>
<reference evidence="19" key="2">
    <citation type="submission" date="2012-08" db="EMBL/GenBank/DDBJ databases">
        <title>Genome sequence of Kazachstania naganishii.</title>
        <authorList>
            <person name="Gordon J.L."/>
            <person name="Armisen D."/>
            <person name="Proux-Wera E."/>
            <person name="OhEigeartaigh S.S."/>
            <person name="Byrne K.P."/>
            <person name="Wolfe K.H."/>
        </authorList>
    </citation>
    <scope>NUCLEOTIDE SEQUENCE [LARGE SCALE GENOMIC DNA]</scope>
    <source>
        <strain evidence="19">ATCC MYA-139 / BCRC 22969 / CBS 8797 / CCRC 22969 / KCTC 17520 / NBRC 10181 / NCYC 3082</strain>
    </source>
</reference>
<keyword evidence="7 15" id="KW-0227">DNA damage</keyword>
<name>J7S252_HUIN7</name>
<dbReference type="SUPFAM" id="SSF81585">
    <property type="entry name" value="PsbU/PolX domain-like"/>
    <property type="match status" value="1"/>
</dbReference>
<accession>J7S252</accession>
<dbReference type="PRINTS" id="PR00869">
    <property type="entry name" value="DNAPOLX"/>
</dbReference>
<organism evidence="18 19">
    <name type="scientific">Huiozyma naganishii (strain ATCC MYA-139 / BCRC 22969 / CBS 8797 / KCTC 17520 / NBRC 10181 / NCYC 3082 / Yp74L-3)</name>
    <name type="common">Yeast</name>
    <name type="synonym">Kazachstania naganishii</name>
    <dbReference type="NCBI Taxonomy" id="1071383"/>
    <lineage>
        <taxon>Eukaryota</taxon>
        <taxon>Fungi</taxon>
        <taxon>Dikarya</taxon>
        <taxon>Ascomycota</taxon>
        <taxon>Saccharomycotina</taxon>
        <taxon>Saccharomycetes</taxon>
        <taxon>Saccharomycetales</taxon>
        <taxon>Saccharomycetaceae</taxon>
        <taxon>Huiozyma</taxon>
    </lineage>
</organism>
<dbReference type="HOGENOM" id="CLU_008698_3_1_1"/>
<feature type="domain" description="DNA-directed DNA polymerase X" evidence="17">
    <location>
        <begin position="196"/>
        <end position="573"/>
    </location>
</feature>
<dbReference type="eggNOG" id="KOG2534">
    <property type="taxonomic scope" value="Eukaryota"/>
</dbReference>
<dbReference type="Pfam" id="PF14792">
    <property type="entry name" value="DNA_pol_B_palm"/>
    <property type="match status" value="1"/>
</dbReference>
<keyword evidence="9 15" id="KW-0239">DNA-directed DNA polymerase</keyword>
<comment type="cofactor">
    <cofactor evidence="1">
        <name>Mg(2+)</name>
        <dbReference type="ChEBI" id="CHEBI:18420"/>
    </cofactor>
</comment>
<keyword evidence="11 15" id="KW-0234">DNA repair</keyword>
<evidence type="ECO:0000256" key="1">
    <source>
        <dbReference type="ARBA" id="ARBA00001946"/>
    </source>
</evidence>
<dbReference type="GO" id="GO:0003887">
    <property type="term" value="F:DNA-directed DNA polymerase activity"/>
    <property type="evidence" value="ECO:0007669"/>
    <property type="project" value="UniProtKB-UniRule"/>
</dbReference>
<dbReference type="PANTHER" id="PTHR11276">
    <property type="entry name" value="DNA POLYMERASE TYPE-X FAMILY MEMBER"/>
    <property type="match status" value="1"/>
</dbReference>
<dbReference type="GO" id="GO:0003677">
    <property type="term" value="F:DNA binding"/>
    <property type="evidence" value="ECO:0007669"/>
    <property type="project" value="UniProtKB-UniRule"/>
</dbReference>
<evidence type="ECO:0000313" key="19">
    <source>
        <dbReference type="Proteomes" id="UP000006310"/>
    </source>
</evidence>
<dbReference type="GO" id="GO:0006284">
    <property type="term" value="P:base-excision repair"/>
    <property type="evidence" value="ECO:0007669"/>
    <property type="project" value="TreeGrafter"/>
</dbReference>
<dbReference type="EC" id="2.7.7.7" evidence="15"/>
<comment type="catalytic activity">
    <reaction evidence="13 15">
        <text>DNA(n) + a 2'-deoxyribonucleoside 5'-triphosphate = DNA(n+1) + diphosphate</text>
        <dbReference type="Rhea" id="RHEA:22508"/>
        <dbReference type="Rhea" id="RHEA-COMP:17339"/>
        <dbReference type="Rhea" id="RHEA-COMP:17340"/>
        <dbReference type="ChEBI" id="CHEBI:33019"/>
        <dbReference type="ChEBI" id="CHEBI:61560"/>
        <dbReference type="ChEBI" id="CHEBI:173112"/>
        <dbReference type="EC" id="2.7.7.7"/>
    </reaction>
</comment>
<reference evidence="18 19" key="1">
    <citation type="journal article" date="2011" name="Proc. Natl. Acad. Sci. U.S.A.">
        <title>Evolutionary erosion of yeast sex chromosomes by mating-type switching accidents.</title>
        <authorList>
            <person name="Gordon J.L."/>
            <person name="Armisen D."/>
            <person name="Proux-Wera E."/>
            <person name="Oheigeartaigh S.S."/>
            <person name="Byrne K.P."/>
            <person name="Wolfe K.H."/>
        </authorList>
    </citation>
    <scope>NUCLEOTIDE SEQUENCE [LARGE SCALE GENOMIC DNA]</scope>
    <source>
        <strain evidence="19">ATCC MYA-139 / BCRC 22969 / CBS 8797 / CCRC 22969 / KCTC 17520 / NBRC 10181 / NCYC 3082</strain>
    </source>
</reference>
<dbReference type="Pfam" id="PF10391">
    <property type="entry name" value="DNA_pol_lambd_f"/>
    <property type="match status" value="1"/>
</dbReference>
<dbReference type="InterPro" id="IPR037160">
    <property type="entry name" value="DNA_Pol_thumb_sf"/>
</dbReference>
<dbReference type="SUPFAM" id="SSF81301">
    <property type="entry name" value="Nucleotidyltransferase"/>
    <property type="match status" value="1"/>
</dbReference>
<evidence type="ECO:0000256" key="16">
    <source>
        <dbReference type="SAM" id="MobiDB-lite"/>
    </source>
</evidence>
<dbReference type="CDD" id="cd00141">
    <property type="entry name" value="NT_POLXc"/>
    <property type="match status" value="1"/>
</dbReference>
<dbReference type="Gene3D" id="3.30.460.10">
    <property type="entry name" value="Beta Polymerase, domain 2"/>
    <property type="match status" value="1"/>
</dbReference>
<evidence type="ECO:0000256" key="2">
    <source>
        <dbReference type="ARBA" id="ARBA00004123"/>
    </source>
</evidence>
<evidence type="ECO:0000256" key="6">
    <source>
        <dbReference type="ARBA" id="ARBA00022723"/>
    </source>
</evidence>
<dbReference type="GO" id="GO:0005634">
    <property type="term" value="C:nucleus"/>
    <property type="evidence" value="ECO:0007669"/>
    <property type="project" value="UniProtKB-SubCell"/>
</dbReference>
<keyword evidence="4 15" id="KW-0808">Transferase</keyword>
<feature type="compositionally biased region" description="Basic and acidic residues" evidence="16">
    <location>
        <begin position="141"/>
        <end position="150"/>
    </location>
</feature>
<keyword evidence="12 15" id="KW-0539">Nucleus</keyword>
<dbReference type="InterPro" id="IPR028207">
    <property type="entry name" value="DNA_pol_B_palm_palm"/>
</dbReference>
<dbReference type="InterPro" id="IPR018944">
    <property type="entry name" value="DNA_pol_lambd_fingers_domain"/>
</dbReference>
<dbReference type="GeneID" id="34527585"/>
<dbReference type="Pfam" id="PF14716">
    <property type="entry name" value="HHH_8"/>
    <property type="match status" value="1"/>
</dbReference>
<dbReference type="Pfam" id="PF14791">
    <property type="entry name" value="DNA_pol_B_thumb"/>
    <property type="match status" value="1"/>
</dbReference>
<evidence type="ECO:0000256" key="4">
    <source>
        <dbReference type="ARBA" id="ARBA00022679"/>
    </source>
</evidence>
<dbReference type="OMA" id="DFFCCKW"/>
<proteinExistence type="inferred from homology"/>
<dbReference type="PRINTS" id="PR00870">
    <property type="entry name" value="DNAPOLXBETA"/>
</dbReference>
<comment type="subcellular location">
    <subcellularLocation>
        <location evidence="2 15">Nucleus</location>
    </subcellularLocation>
</comment>
<dbReference type="InterPro" id="IPR002008">
    <property type="entry name" value="DNA_pol_X_beta-like"/>
</dbReference>
<dbReference type="InterPro" id="IPR002054">
    <property type="entry name" value="DNA-dir_DNA_pol_X"/>
</dbReference>
<evidence type="ECO:0000256" key="13">
    <source>
        <dbReference type="ARBA" id="ARBA00049244"/>
    </source>
</evidence>
<dbReference type="Proteomes" id="UP000006310">
    <property type="component" value="Chromosome 9"/>
</dbReference>
<evidence type="ECO:0000256" key="12">
    <source>
        <dbReference type="ARBA" id="ARBA00023242"/>
    </source>
</evidence>
<dbReference type="Gene3D" id="1.10.150.110">
    <property type="entry name" value="DNA polymerase beta, N-terminal domain-like"/>
    <property type="match status" value="1"/>
</dbReference>
<keyword evidence="10" id="KW-0238">DNA-binding</keyword>
<dbReference type="PANTHER" id="PTHR11276:SF42">
    <property type="entry name" value="DNA POLYMERASE BETA"/>
    <property type="match status" value="1"/>
</dbReference>
<evidence type="ECO:0000256" key="10">
    <source>
        <dbReference type="ARBA" id="ARBA00023125"/>
    </source>
</evidence>
<feature type="region of interest" description="Disordered" evidence="16">
    <location>
        <begin position="118"/>
        <end position="150"/>
    </location>
</feature>
<keyword evidence="3" id="KW-0963">Cytoplasm</keyword>
<evidence type="ECO:0000256" key="15">
    <source>
        <dbReference type="RuleBase" id="RU366014"/>
    </source>
</evidence>
<comment type="function">
    <text evidence="15">DNA polymerase that functions in several pathways of DNA repair. Involved in base excision repair (BER) responsible for repair of lesions that give rise to abasic (AP) sites in DNA. Also contributes to DNA double-strand break repair by non-homologous end joining and homologous recombination. Has both template-dependent and template-independent (terminal transferase) DNA polymerase activities. Has also a 5'-deoxyribose-5-phosphate lyase (dRP lyase) activity.</text>
</comment>
<evidence type="ECO:0000256" key="14">
    <source>
        <dbReference type="PIRSR" id="PIRSR622312-50"/>
    </source>
</evidence>
<dbReference type="InterPro" id="IPR029398">
    <property type="entry name" value="PolB_thumb"/>
</dbReference>
<evidence type="ECO:0000256" key="9">
    <source>
        <dbReference type="ARBA" id="ARBA00022932"/>
    </source>
</evidence>
<keyword evidence="19" id="KW-1185">Reference proteome</keyword>
<feature type="compositionally biased region" description="Polar residues" evidence="16">
    <location>
        <begin position="122"/>
        <end position="136"/>
    </location>
</feature>
<dbReference type="SUPFAM" id="SSF47802">
    <property type="entry name" value="DNA polymerase beta, N-terminal domain-like"/>
    <property type="match status" value="1"/>
</dbReference>
<dbReference type="Gene3D" id="3.30.210.10">
    <property type="entry name" value="DNA polymerase, thumb domain"/>
    <property type="match status" value="1"/>
</dbReference>
<gene>
    <name evidence="18" type="primary">KNAG0I00510</name>
    <name evidence="18" type="ordered locus">KNAG_0I00510</name>
</gene>
<dbReference type="AlphaFoldDB" id="J7S252"/>
<evidence type="ECO:0000313" key="18">
    <source>
        <dbReference type="EMBL" id="CCK71842.1"/>
    </source>
</evidence>
<comment type="similarity">
    <text evidence="15">Belongs to the DNA polymerase type-X family.</text>
</comment>
<keyword evidence="8" id="KW-0460">Magnesium</keyword>
<feature type="active site" description="Nucleophile; Schiff-base intermediate with DNA; for 5'-dRP lyase activity" evidence="14">
    <location>
        <position position="258"/>
    </location>
</feature>
<sequence>MIFDGVKFLILPNASTAALQFITKLIEDNGGHVIERMSEVHGKILVLVNDSYVTEDYKLRDEKYFRKEFQLDYDAVWQFIFDHDLPCLNVSSVSDWIAKGELNVAHIALIDTSALENDETQENFPSSSANSEQPSPACTAEMKDTKTSHSESETDIEGFVEMSPSSNSPMPAPSVIPDPPVIKANEKYVRLTEIPRMNSQLIDAMQRLYKKYDIKGDHFRSRGYKLAKASIEKCPFQIKSGEQAQLELANIGPSIAKKIQTILASGTLPGLDDSSELDQRLEYFTNCHGIGTHTAKRWLALQYTSFTDVLRGSPQEFVSGWPSLLGWSYFEDWSRKISRTECEKHLSVVKQCLSEIDPDCQVELQGSYNRGSQTCGDIDLLFFKENCDNLVVIAEIFERLVSLLHSRGYIQCILQLTPDLFDEFKSKLKGIFDKCELPFPAKNHFGNDRHIHKYYLGVKLTKHQYRSEELLRAGQYLHLKPCDNFMSSSSKKSENPCRRLDFFCCKWSELGAARIQWTGSGEFNRWIRLRAAKMGYKLTQHGLFKGGQKLESFDEGVIFDTLDVPRIPPEEREQGLWMTKLNEKNTVA</sequence>
<dbReference type="InterPro" id="IPR022312">
    <property type="entry name" value="DNA_pol_X"/>
</dbReference>
<dbReference type="InterPro" id="IPR043519">
    <property type="entry name" value="NT_sf"/>
</dbReference>
<keyword evidence="6" id="KW-0479">Metal-binding</keyword>